<dbReference type="SMART" id="SM00225">
    <property type="entry name" value="BTB"/>
    <property type="match status" value="1"/>
</dbReference>
<reference evidence="2" key="1">
    <citation type="submission" date="2022-10" db="EMBL/GenBank/DDBJ databases">
        <title>Novel sulphate-reducing endosymbionts in the free-living metamonad Anaeramoeba.</title>
        <authorList>
            <person name="Jerlstrom-Hultqvist J."/>
            <person name="Cepicka I."/>
            <person name="Gallot-Lavallee L."/>
            <person name="Salas-Leiva D."/>
            <person name="Curtis B.A."/>
            <person name="Zahonova K."/>
            <person name="Pipaliya S."/>
            <person name="Dacks J."/>
            <person name="Roger A.J."/>
        </authorList>
    </citation>
    <scope>NUCLEOTIDE SEQUENCE</scope>
    <source>
        <strain evidence="2">BMAN</strain>
    </source>
</reference>
<evidence type="ECO:0000259" key="1">
    <source>
        <dbReference type="PROSITE" id="PS50097"/>
    </source>
</evidence>
<organism evidence="2 3">
    <name type="scientific">Anaeramoeba ignava</name>
    <name type="common">Anaerobic marine amoeba</name>
    <dbReference type="NCBI Taxonomy" id="1746090"/>
    <lineage>
        <taxon>Eukaryota</taxon>
        <taxon>Metamonada</taxon>
        <taxon>Anaeramoebidae</taxon>
        <taxon>Anaeramoeba</taxon>
    </lineage>
</organism>
<sequence>MISAVHSLEISNLQIYKEEKLEDKFKKYINNPLFSDVCFKVGKTEQLIYAHKFVLATTSEVWAVQLFGSFQEAKQDSKQPILVPDIEADVFLSLLTYAYTSHIELTQENAVGVLYASNKYNLPSLRKYCGEYLSALLNAENCCDLLQHALTVKEESLIKQSISCIQNNSYLVLAKSDGVLGLTEETLLMILSLENLIGISEIDIFRACIKWAKNQCNSLGIKPRPENLRKLLENIMKHIKFSLMSKMDLEEVMETKTVDPDAMLQICFEILNKAHTQRFRERKQREEIKVMVISAESNSSWRRDVELQLRHGGFKNVEMIRGEMETPSFEQMANYDCIFTFSQMNYHNEKLLGDNLAEFVKSGGGLVVATFSTEKESLEIKGKIFEEAMLPFISGEKSYGESQVIGNFDRQHPLMENVFRFSGGSSSYRSKVQTNVGATLVACWGDGVPLIGEKRMNSRCGVVVELNFFPVSSNCRSDFWDVTTDGAVIICNAVQFVSAH</sequence>
<dbReference type="SUPFAM" id="SSF52317">
    <property type="entry name" value="Class I glutamine amidotransferase-like"/>
    <property type="match status" value="1"/>
</dbReference>
<accession>A0A9Q0RDI7</accession>
<dbReference type="SMART" id="SM00875">
    <property type="entry name" value="BACK"/>
    <property type="match status" value="1"/>
</dbReference>
<feature type="domain" description="BTB" evidence="1">
    <location>
        <begin position="35"/>
        <end position="107"/>
    </location>
</feature>
<dbReference type="Pfam" id="PF00651">
    <property type="entry name" value="BTB"/>
    <property type="match status" value="1"/>
</dbReference>
<evidence type="ECO:0000313" key="2">
    <source>
        <dbReference type="EMBL" id="KAJ5076646.1"/>
    </source>
</evidence>
<proteinExistence type="predicted"/>
<name>A0A9Q0RDI7_ANAIG</name>
<dbReference type="Gene3D" id="3.30.710.10">
    <property type="entry name" value="Potassium Channel Kv1.1, Chain A"/>
    <property type="match status" value="1"/>
</dbReference>
<gene>
    <name evidence="2" type="ORF">M0811_06226</name>
</gene>
<evidence type="ECO:0000313" key="3">
    <source>
        <dbReference type="Proteomes" id="UP001149090"/>
    </source>
</evidence>
<dbReference type="PANTHER" id="PTHR45774:SF3">
    <property type="entry name" value="BTB (POZ) DOMAIN-CONTAINING 2B-RELATED"/>
    <property type="match status" value="1"/>
</dbReference>
<dbReference type="Gene3D" id="1.25.40.420">
    <property type="match status" value="1"/>
</dbReference>
<dbReference type="PANTHER" id="PTHR45774">
    <property type="entry name" value="BTB/POZ DOMAIN-CONTAINING"/>
    <property type="match status" value="1"/>
</dbReference>
<dbReference type="Pfam" id="PF07707">
    <property type="entry name" value="BACK"/>
    <property type="match status" value="1"/>
</dbReference>
<dbReference type="InterPro" id="IPR011333">
    <property type="entry name" value="SKP1/BTB/POZ_sf"/>
</dbReference>
<comment type="caution">
    <text evidence="2">The sequence shown here is derived from an EMBL/GenBank/DDBJ whole genome shotgun (WGS) entry which is preliminary data.</text>
</comment>
<keyword evidence="3" id="KW-1185">Reference proteome</keyword>
<dbReference type="SUPFAM" id="SSF54695">
    <property type="entry name" value="POZ domain"/>
    <property type="match status" value="1"/>
</dbReference>
<protein>
    <submittedName>
        <fullName evidence="2">Btb/poz domain-containing</fullName>
    </submittedName>
</protein>
<dbReference type="PROSITE" id="PS50097">
    <property type="entry name" value="BTB"/>
    <property type="match status" value="1"/>
</dbReference>
<dbReference type="InterPro" id="IPR029062">
    <property type="entry name" value="Class_I_gatase-like"/>
</dbReference>
<dbReference type="Proteomes" id="UP001149090">
    <property type="component" value="Unassembled WGS sequence"/>
</dbReference>
<dbReference type="AlphaFoldDB" id="A0A9Q0RDI7"/>
<dbReference type="InterPro" id="IPR000210">
    <property type="entry name" value="BTB/POZ_dom"/>
</dbReference>
<dbReference type="OrthoDB" id="636773at2759"/>
<dbReference type="EMBL" id="JAPDFW010000060">
    <property type="protein sequence ID" value="KAJ5076646.1"/>
    <property type="molecule type" value="Genomic_DNA"/>
</dbReference>
<dbReference type="InterPro" id="IPR011705">
    <property type="entry name" value="BACK"/>
</dbReference>